<dbReference type="Pfam" id="PF10988">
    <property type="entry name" value="DUF2807"/>
    <property type="match status" value="1"/>
</dbReference>
<dbReference type="EMBL" id="CAKLPY010000002">
    <property type="protein sequence ID" value="CAH0996391.1"/>
    <property type="molecule type" value="Genomic_DNA"/>
</dbReference>
<dbReference type="RefSeq" id="WP_238806952.1">
    <property type="nucleotide sequence ID" value="NZ_CAKLPY010000002.1"/>
</dbReference>
<proteinExistence type="predicted"/>
<accession>A0ABN8EUQ9</accession>
<feature type="domain" description="Putative auto-transporter adhesin head GIN" evidence="3">
    <location>
        <begin position="28"/>
        <end position="209"/>
    </location>
</feature>
<protein>
    <recommendedName>
        <fullName evidence="3">Putative auto-transporter adhesin head GIN domain-containing protein</fullName>
    </recommendedName>
</protein>
<evidence type="ECO:0000256" key="2">
    <source>
        <dbReference type="SAM" id="SignalP"/>
    </source>
</evidence>
<feature type="signal peptide" evidence="2">
    <location>
        <begin position="1"/>
        <end position="17"/>
    </location>
</feature>
<name>A0ABN8EUQ9_9BACT</name>
<feature type="chain" id="PRO_5047159772" description="Putative auto-transporter adhesin head GIN domain-containing protein" evidence="2">
    <location>
        <begin position="18"/>
        <end position="226"/>
    </location>
</feature>
<keyword evidence="2" id="KW-0732">Signal</keyword>
<keyword evidence="5" id="KW-1185">Reference proteome</keyword>
<comment type="caution">
    <text evidence="4">The sequence shown here is derived from an EMBL/GenBank/DDBJ whole genome shotgun (WGS) entry which is preliminary data.</text>
</comment>
<evidence type="ECO:0000313" key="4">
    <source>
        <dbReference type="EMBL" id="CAH0996391.1"/>
    </source>
</evidence>
<evidence type="ECO:0000313" key="5">
    <source>
        <dbReference type="Proteomes" id="UP000837932"/>
    </source>
</evidence>
<organism evidence="4 5">
    <name type="scientific">Emticicia aquatica</name>
    <dbReference type="NCBI Taxonomy" id="1681835"/>
    <lineage>
        <taxon>Bacteria</taxon>
        <taxon>Pseudomonadati</taxon>
        <taxon>Bacteroidota</taxon>
        <taxon>Cytophagia</taxon>
        <taxon>Cytophagales</taxon>
        <taxon>Leadbetterellaceae</taxon>
        <taxon>Emticicia</taxon>
    </lineage>
</organism>
<dbReference type="InterPro" id="IPR021255">
    <property type="entry name" value="DUF2807"/>
</dbReference>
<feature type="region of interest" description="Disordered" evidence="1">
    <location>
        <begin position="207"/>
        <end position="226"/>
    </location>
</feature>
<evidence type="ECO:0000259" key="3">
    <source>
        <dbReference type="Pfam" id="PF10988"/>
    </source>
</evidence>
<gene>
    <name evidence="4" type="ORF">EMA8858_02523</name>
</gene>
<reference evidence="4" key="1">
    <citation type="submission" date="2021-12" db="EMBL/GenBank/DDBJ databases">
        <authorList>
            <person name="Rodrigo-Torres L."/>
            <person name="Arahal R. D."/>
            <person name="Lucena T."/>
        </authorList>
    </citation>
    <scope>NUCLEOTIDE SEQUENCE</scope>
    <source>
        <strain evidence="4">CECT 8858</strain>
    </source>
</reference>
<dbReference type="Gene3D" id="2.160.20.120">
    <property type="match status" value="1"/>
</dbReference>
<sequence>MKKLFILLAFITTASFAQEFKRSYNLSDFDKLDLGSSFIITVTQGNIYKIDVRGREKDVKEIIAKVSNNTLDLHYPSNWSGWKNHKEVYISITMPKLAGAEFSGASKATVSGFNSDKLAIDISGASSATFNVDAKNLSLDCSGASSLKIVGNGQIINAEVSGSSNINAFEFKVANANIDASGASDAKMYVTSKIIAEASGASSVRYKGGASVKSNTSGAGSVKSIN</sequence>
<evidence type="ECO:0000256" key="1">
    <source>
        <dbReference type="SAM" id="MobiDB-lite"/>
    </source>
</evidence>
<dbReference type="Proteomes" id="UP000837932">
    <property type="component" value="Unassembled WGS sequence"/>
</dbReference>
<feature type="compositionally biased region" description="Polar residues" evidence="1">
    <location>
        <begin position="212"/>
        <end position="226"/>
    </location>
</feature>